<name>A0A7S0KDM4_9CHLO</name>
<gene>
    <name evidence="4" type="ORF">OMED0929_LOCUS774</name>
</gene>
<keyword evidence="2" id="KW-0677">Repeat</keyword>
<dbReference type="PROSITE" id="PS00678">
    <property type="entry name" value="WD_REPEATS_1"/>
    <property type="match status" value="1"/>
</dbReference>
<proteinExistence type="predicted"/>
<evidence type="ECO:0000256" key="2">
    <source>
        <dbReference type="ARBA" id="ARBA00022737"/>
    </source>
</evidence>
<dbReference type="Pfam" id="PF00400">
    <property type="entry name" value="WD40"/>
    <property type="match status" value="7"/>
</dbReference>
<keyword evidence="1 3" id="KW-0853">WD repeat</keyword>
<dbReference type="PROSITE" id="PS50082">
    <property type="entry name" value="WD_REPEATS_2"/>
    <property type="match status" value="6"/>
</dbReference>
<evidence type="ECO:0000256" key="3">
    <source>
        <dbReference type="PROSITE-ProRule" id="PRU00221"/>
    </source>
</evidence>
<dbReference type="InterPro" id="IPR015943">
    <property type="entry name" value="WD40/YVTN_repeat-like_dom_sf"/>
</dbReference>
<dbReference type="Gene3D" id="3.40.50.300">
    <property type="entry name" value="P-loop containing nucleotide triphosphate hydrolases"/>
    <property type="match status" value="1"/>
</dbReference>
<dbReference type="Gene3D" id="2.130.10.10">
    <property type="entry name" value="YVTN repeat-like/Quinoprotein amine dehydrogenase"/>
    <property type="match status" value="3"/>
</dbReference>
<evidence type="ECO:0000256" key="1">
    <source>
        <dbReference type="ARBA" id="ARBA00022574"/>
    </source>
</evidence>
<dbReference type="InterPro" id="IPR036322">
    <property type="entry name" value="WD40_repeat_dom_sf"/>
</dbReference>
<feature type="repeat" description="WD" evidence="3">
    <location>
        <begin position="1235"/>
        <end position="1251"/>
    </location>
</feature>
<feature type="repeat" description="WD" evidence="3">
    <location>
        <begin position="1740"/>
        <end position="1779"/>
    </location>
</feature>
<organism evidence="4">
    <name type="scientific">Ostreococcus mediterraneus</name>
    <dbReference type="NCBI Taxonomy" id="1486918"/>
    <lineage>
        <taxon>Eukaryota</taxon>
        <taxon>Viridiplantae</taxon>
        <taxon>Chlorophyta</taxon>
        <taxon>Mamiellophyceae</taxon>
        <taxon>Mamiellales</taxon>
        <taxon>Bathycoccaceae</taxon>
        <taxon>Ostreococcus</taxon>
    </lineage>
</organism>
<protein>
    <submittedName>
        <fullName evidence="4">Uncharacterized protein</fullName>
    </submittedName>
</protein>
<dbReference type="Gene3D" id="1.25.40.370">
    <property type="match status" value="1"/>
</dbReference>
<dbReference type="CDD" id="cd00200">
    <property type="entry name" value="WD40"/>
    <property type="match status" value="1"/>
</dbReference>
<dbReference type="InterPro" id="IPR027417">
    <property type="entry name" value="P-loop_NTPase"/>
</dbReference>
<dbReference type="EMBL" id="HBEW01000898">
    <property type="protein sequence ID" value="CAD8576623.1"/>
    <property type="molecule type" value="Transcribed_RNA"/>
</dbReference>
<sequence>MTSRTAVLKHMSETNEREIARELMHSHASTATPYSSIGPHPVEYKRRVGAPASEPLERVRRRAILLRPSEDDRRIMRSLKVDRGVDTLGARRALIEMERTRERAESIVTELLETGWEIREVAYMPGDDLGFLKLIEHVGMVVVAIPPALQAQTLLELLRRARSSGVLVMLSAVVGHYLEHATHADIAKTLSLPSKRMPAQTLGLVDRCETRDDGYREITLHVLSMPGTSAERNSLRNRILPRLRWHCRNRRVRMHYIDLKDDCPQAGPGQAINSLAHAMKMGGIFVALLSGSHEIDWYASVKLRDYADFMRAEADVSAISDIAWLKHAPNDYSRIEMQLGHVLRVYDDLERKSVVEQTNALIDMSNAERKRLVEAREHAELLRTQHILAYAPKQSVYEKLQKWKDTDSLEFMVSQDPLLQERVGSLVSTLYAHPEVNLTFYNAQLLPPVAVGATENVTKIALPPRTTCLAEFEDTIFGDILSRIEAEFKPDDIQDSIVKAADVEPEISLSERLPFYAHRAMEERVLTKTMKTGQPTVSIVMGFSGGGTTTLLQFCARRARALFSPHSYGAKVDTVTILSDYGSVEGRMNPTPTQIFRNLAAQLKQHLGFEDHIPATLDAARATFMKMLRRATEGRGRVLIFLDALHLVSNPYGIAWLPNEYEVPFGVQFFLGIVRIDRKPTIEKNRLYDNRKMPAVEYTLINSYRHRMYKLQHVALASSCPKAVKNAIKLDVLTFEDRRAYATRFLRPLGIRLTNNMIMQTMDKMCTGDFRGMYLVCSRLAMADPYDADFPAAVSNLPQTTRDHYHQLLASIEKLLPMDVLICALPVITCGAGIITCEDVARILHDYVLPAMPFAVIMDTCVMNLLWAARFIIKGSSFGGYAVTPTDSLVVDDQVVHDVIMERYASKEASKRLIYQMLAQHFGKRVTGRELLGRVLALKIKADAGFDVFARDINGEYVNIDLKHEHHMTMRSIEYLPYFLTQARMFDVLVELLTDVDFMQAKLMIGEGQALIDDLDRILPTSYGPERPLWISAQLSSNEEVVDVPGAPSGIDGKLRQLAIYNSHCLGFHVEAYQYYATQSVSNKMTEELASIRDVLWRNIETLHQSPQMVRQILNNDVGEGAPRRFSSNGLIEASESAIRDATGAERLAMRWENRPREGLGNIAFRSAFERGAEVKCIMWLDDATFVVGYFSGGVEIWSAPMGEIVARFIGHERAVTALTLLNHDKIKNARTSVYVVSGSKDKTIRVWRLDDSLGRECATLTGHADGITSLAFAPTTNELISAAGKEIRCWSCAPGYPLQYTLNTDHTAPVSSIALASDLSFMITASLDGIMRLWLFTMKDAATRSSGGGTKYQRDYGIDDATSGFASMDATSFGGASSNSGSNRGFKSKSLTSAPPAVTLELRGHLGDITCTACTQNGDMLASGGIDQSIMMWEPKKGKHIGMIRSHEGAISALKFSSDGRLLISASLDRTCKVFNVSNGALLLSLSHCSRVTYVDISSDASALITGTIDGSIRLWNWLGREGSTSNGNVPRRTNLFRKTYDKVDAKTDEPSTSVIHQGKVLASCHLDVEGVGSCFVTGGEDGAVRVLNAKDWKLVEDIQPLQSAKIDKTPIQHIAFTAMCAVQSESSVYFGKADGALTGWDFITNAWTWPNDHEVSEHKSAITSMAPLSESMLVTADATGAVCIWNVGRRSPALAKTLVGHSARVHGVCVESHTSFYSVGADRVVKHWNVDRGTFTDFTAHDLAVTGCAISERGLVTVGADNFIKLWDARAGVETSRTYFLAGTPLTCETIAEQPNWVAVLGDAGLHVYDVRKSNKVLSFSSPYGFSRRAEAILSTCAFNREATRSIVADTFGRVHGCSTALISSHIEHDY</sequence>
<dbReference type="InterPro" id="IPR019775">
    <property type="entry name" value="WD40_repeat_CS"/>
</dbReference>
<dbReference type="SMART" id="SM00320">
    <property type="entry name" value="WD40"/>
    <property type="match status" value="11"/>
</dbReference>
<dbReference type="PANTHER" id="PTHR19879">
    <property type="entry name" value="TRANSCRIPTION INITIATION FACTOR TFIID"/>
    <property type="match status" value="1"/>
</dbReference>
<dbReference type="SUPFAM" id="SSF50978">
    <property type="entry name" value="WD40 repeat-like"/>
    <property type="match status" value="3"/>
</dbReference>
<dbReference type="PANTHER" id="PTHR19879:SF9">
    <property type="entry name" value="TRANSCRIPTION INITIATION FACTOR TFIID SUBUNIT 5"/>
    <property type="match status" value="1"/>
</dbReference>
<feature type="repeat" description="WD" evidence="3">
    <location>
        <begin position="1403"/>
        <end position="1444"/>
    </location>
</feature>
<feature type="repeat" description="WD" evidence="3">
    <location>
        <begin position="1445"/>
        <end position="1486"/>
    </location>
</feature>
<dbReference type="PROSITE" id="PS50294">
    <property type="entry name" value="WD_REPEATS_REGION"/>
    <property type="match status" value="4"/>
</dbReference>
<accession>A0A7S0KDM4</accession>
<feature type="repeat" description="WD" evidence="3">
    <location>
        <begin position="1486"/>
        <end position="1518"/>
    </location>
</feature>
<evidence type="ECO:0000313" key="4">
    <source>
        <dbReference type="EMBL" id="CAD8576623.1"/>
    </source>
</evidence>
<feature type="repeat" description="WD" evidence="3">
    <location>
        <begin position="1304"/>
        <end position="1335"/>
    </location>
</feature>
<dbReference type="InterPro" id="IPR001680">
    <property type="entry name" value="WD40_rpt"/>
</dbReference>
<reference evidence="4" key="1">
    <citation type="submission" date="2021-01" db="EMBL/GenBank/DDBJ databases">
        <authorList>
            <person name="Corre E."/>
            <person name="Pelletier E."/>
            <person name="Niang G."/>
            <person name="Scheremetjew M."/>
            <person name="Finn R."/>
            <person name="Kale V."/>
            <person name="Holt S."/>
            <person name="Cochrane G."/>
            <person name="Meng A."/>
            <person name="Brown T."/>
            <person name="Cohen L."/>
        </authorList>
    </citation>
    <scope>NUCLEOTIDE SEQUENCE</scope>
    <source>
        <strain evidence="4">Clade-D-RCC2572</strain>
    </source>
</reference>